<feature type="transmembrane region" description="Helical" evidence="9">
    <location>
        <begin position="943"/>
        <end position="966"/>
    </location>
</feature>
<gene>
    <name evidence="10" type="ORF">NZ47_08710</name>
</gene>
<evidence type="ECO:0000256" key="9">
    <source>
        <dbReference type="SAM" id="Phobius"/>
    </source>
</evidence>
<evidence type="ECO:0000256" key="3">
    <source>
        <dbReference type="ARBA" id="ARBA00022448"/>
    </source>
</evidence>
<feature type="transmembrane region" description="Helical" evidence="9">
    <location>
        <begin position="1021"/>
        <end position="1049"/>
    </location>
</feature>
<dbReference type="RefSeq" id="WP_039209360.1">
    <property type="nucleotide sequence ID" value="NZ_JSCE01000174.1"/>
</dbReference>
<dbReference type="STRING" id="82374.NZ47_08710"/>
<reference evidence="10 11" key="1">
    <citation type="journal article" date="2013" name="PLoS ONE">
        <title>Identification and characterization of three novel lipases belonging to families II and V from Anaerovibrio lipolyticus 5ST.</title>
        <authorList>
            <person name="Prive F."/>
            <person name="Kaderbhai N.N."/>
            <person name="Girdwood S."/>
            <person name="Worgan H.J."/>
            <person name="Pinloche E."/>
            <person name="Scollan N.D."/>
            <person name="Huws S.A."/>
            <person name="Newbold C.J."/>
        </authorList>
    </citation>
    <scope>NUCLEOTIDE SEQUENCE [LARGE SCALE GENOMIC DNA]</scope>
    <source>
        <strain evidence="10 11">5S</strain>
    </source>
</reference>
<dbReference type="Gene3D" id="3.30.70.1440">
    <property type="entry name" value="Multidrug efflux transporter AcrB pore domain"/>
    <property type="match status" value="1"/>
</dbReference>
<comment type="caution">
    <text evidence="10">The sequence shown here is derived from an EMBL/GenBank/DDBJ whole genome shotgun (WGS) entry which is preliminary data.</text>
</comment>
<feature type="transmembrane region" description="Helical" evidence="9">
    <location>
        <begin position="442"/>
        <end position="464"/>
    </location>
</feature>
<accession>A0A0B2JYI1</accession>
<dbReference type="GO" id="GO:0015562">
    <property type="term" value="F:efflux transmembrane transporter activity"/>
    <property type="evidence" value="ECO:0007669"/>
    <property type="project" value="InterPro"/>
</dbReference>
<dbReference type="eggNOG" id="COG0841">
    <property type="taxonomic scope" value="Bacteria"/>
</dbReference>
<keyword evidence="6 9" id="KW-0812">Transmembrane</keyword>
<feature type="transmembrane region" description="Helical" evidence="9">
    <location>
        <begin position="367"/>
        <end position="389"/>
    </location>
</feature>
<evidence type="ECO:0000256" key="5">
    <source>
        <dbReference type="ARBA" id="ARBA00022519"/>
    </source>
</evidence>
<dbReference type="Pfam" id="PF00873">
    <property type="entry name" value="ACR_tran"/>
    <property type="match status" value="1"/>
</dbReference>
<evidence type="ECO:0000313" key="11">
    <source>
        <dbReference type="Proteomes" id="UP000030993"/>
    </source>
</evidence>
<dbReference type="GO" id="GO:0005886">
    <property type="term" value="C:plasma membrane"/>
    <property type="evidence" value="ECO:0007669"/>
    <property type="project" value="UniProtKB-SubCell"/>
</dbReference>
<evidence type="ECO:0000256" key="8">
    <source>
        <dbReference type="ARBA" id="ARBA00023136"/>
    </source>
</evidence>
<feature type="transmembrane region" description="Helical" evidence="9">
    <location>
        <begin position="341"/>
        <end position="360"/>
    </location>
</feature>
<dbReference type="NCBIfam" id="TIGR00915">
    <property type="entry name" value="2A0602"/>
    <property type="match status" value="1"/>
</dbReference>
<dbReference type="Gene3D" id="3.30.2090.10">
    <property type="entry name" value="Multidrug efflux transporter AcrB TolC docking domain, DN and DC subdomains"/>
    <property type="match status" value="2"/>
</dbReference>
<dbReference type="FunFam" id="1.20.1640.10:FF:000001">
    <property type="entry name" value="Efflux pump membrane transporter"/>
    <property type="match status" value="1"/>
</dbReference>
<keyword evidence="7 9" id="KW-1133">Transmembrane helix</keyword>
<dbReference type="SUPFAM" id="SSF82714">
    <property type="entry name" value="Multidrug efflux transporter AcrB TolC docking domain, DN and DC subdomains"/>
    <property type="match status" value="2"/>
</dbReference>
<evidence type="ECO:0000256" key="4">
    <source>
        <dbReference type="ARBA" id="ARBA00022475"/>
    </source>
</evidence>
<sequence length="1067" mass="115386">MSKFFIHRPIFAIVISLIIVIGGLISAFQLPIAQYPQIAPPTISVSTTYTGANAKVVNETVAQIIEQQVNGVQGMDYMNSNASDSGYYSLSVVFELGTDGDMDAVKVQNAVAVANPTLPDTVKTVGVVTSKSSNTMALMAALVSPEGTFDSTWIKNYSDIYLIDRIKRVDGVGSVQAFGADHALRIWLNPDRLAELNITVSDITDAINEQNLQAPAGTVGALPIRDQQEKQFTGKIDGRLVTSEEFGNIVIKRDKNGSMVHLKDVARVEKGAKQYAVFSKMNGAPNTVAFGIQLTEDANTMTTVAEVREILEEAEKSFPPDLKLQYIVDTTEFIGSSIKEVVETFVEALLLVVLVVFIFLQNWRATLIPLLAVPVSLIGTFIAFIILGFSINTLTLFAMVLAIGLVVDDAIVVIENVEHHMSTGLTPIDATERAMDEVQGPVVAIAFVLAAVFIPVAFLGGMMGVLYRQFALTIAISMALSAFVALTLTPALCAMILKPVDYDAKQERDSSVLDRFFKKFNDKFNEIRISYQGVVGWFIGNAKYAVILIVIITGLTGLLYKIVPSTFVPDEDQGYYAISVSLPEGTSINQTSITMDNVSTAVKGMDGIENVIAITGFDIFSFGTKSNAGTMFVGLKNWDERTTPDLSINALIGKTFAVGAKVAPEAQVVAFNMPALPGLGNVGGWQMELQDLSGHTDEELNEVSQQIVAAANKRPELQGVRSTFKVNSPIVQYDIDRDKAKSLGVKLSDIFNTMQVFYGGNQINDFNEFGRSYKVMLQADKAYRTAADDMRFMFVRNSSGEMIPLESLLTPRMSTAPSIVHRFNASKAVSFQGNAASGYSSGQAIAAMEEIVNEVAPNGYHIEWSGQAREEIKSGDSTGKVLALALVFVFLCLAALYESWSVPFAVILCVPVGIFGALFSELFMSLVETLTVGPNSGLQNSVYMQIGVIMLIGLSAKNAILIVEFAKARADMGMNPLKAAIEAAGLRLRPILMTSFAFIIGCLPLAIASGAGAAARNGMGVAVVGGMLFATFIGIFIIPAFYIITVRFADMVGWNKKHKKEHDKKFV</sequence>
<keyword evidence="8 9" id="KW-0472">Membrane</keyword>
<keyword evidence="4" id="KW-1003">Cell membrane</keyword>
<dbReference type="Gene3D" id="3.30.70.1320">
    <property type="entry name" value="Multidrug efflux transporter AcrB pore domain like"/>
    <property type="match status" value="1"/>
</dbReference>
<protein>
    <submittedName>
        <fullName evidence="10">RND transporter</fullName>
    </submittedName>
</protein>
<dbReference type="SUPFAM" id="SSF82866">
    <property type="entry name" value="Multidrug efflux transporter AcrB transmembrane domain"/>
    <property type="match status" value="2"/>
</dbReference>
<feature type="transmembrane region" description="Helical" evidence="9">
    <location>
        <begin position="470"/>
        <end position="497"/>
    </location>
</feature>
<keyword evidence="3" id="KW-0813">Transport</keyword>
<dbReference type="InterPro" id="IPR027463">
    <property type="entry name" value="AcrB_DN_DC_subdom"/>
</dbReference>
<keyword evidence="5" id="KW-0997">Cell inner membrane</keyword>
<evidence type="ECO:0000256" key="6">
    <source>
        <dbReference type="ARBA" id="ARBA00022692"/>
    </source>
</evidence>
<keyword evidence="11" id="KW-1185">Reference proteome</keyword>
<feature type="transmembrane region" description="Helical" evidence="9">
    <location>
        <begin position="881"/>
        <end position="897"/>
    </location>
</feature>
<feature type="transmembrane region" description="Helical" evidence="9">
    <location>
        <begin position="904"/>
        <end position="923"/>
    </location>
</feature>
<feature type="transmembrane region" description="Helical" evidence="9">
    <location>
        <begin position="544"/>
        <end position="563"/>
    </location>
</feature>
<dbReference type="NCBIfam" id="NF000282">
    <property type="entry name" value="RND_permease_1"/>
    <property type="match status" value="1"/>
</dbReference>
<dbReference type="Gene3D" id="3.30.70.1430">
    <property type="entry name" value="Multidrug efflux transporter AcrB pore domain"/>
    <property type="match status" value="2"/>
</dbReference>
<organism evidence="10 11">
    <name type="scientific">Anaerovibrio lipolyticus</name>
    <dbReference type="NCBI Taxonomy" id="82374"/>
    <lineage>
        <taxon>Bacteria</taxon>
        <taxon>Bacillati</taxon>
        <taxon>Bacillota</taxon>
        <taxon>Negativicutes</taxon>
        <taxon>Selenomonadales</taxon>
        <taxon>Selenomonadaceae</taxon>
        <taxon>Anaerovibrio</taxon>
    </lineage>
</organism>
<dbReference type="FunFam" id="3.30.70.1430:FF:000001">
    <property type="entry name" value="Efflux pump membrane transporter"/>
    <property type="match status" value="1"/>
</dbReference>
<feature type="transmembrane region" description="Helical" evidence="9">
    <location>
        <begin position="996"/>
        <end position="1015"/>
    </location>
</feature>
<dbReference type="SUPFAM" id="SSF82693">
    <property type="entry name" value="Multidrug efflux transporter AcrB pore domain, PN1, PN2, PC1 and PC2 subdomains"/>
    <property type="match status" value="4"/>
</dbReference>
<dbReference type="PANTHER" id="PTHR32063:SF11">
    <property type="entry name" value="CATION OR DRUG EFFLUX SYSTEM PROTEIN"/>
    <property type="match status" value="1"/>
</dbReference>
<dbReference type="GO" id="GO:0042910">
    <property type="term" value="F:xenobiotic transmembrane transporter activity"/>
    <property type="evidence" value="ECO:0007669"/>
    <property type="project" value="TreeGrafter"/>
</dbReference>
<evidence type="ECO:0000256" key="1">
    <source>
        <dbReference type="ARBA" id="ARBA00004429"/>
    </source>
</evidence>
<dbReference type="Gene3D" id="1.20.1640.10">
    <property type="entry name" value="Multidrug efflux transporter AcrB transmembrane domain"/>
    <property type="match status" value="2"/>
</dbReference>
<comment type="similarity">
    <text evidence="2">Belongs to the resistance-nodulation-cell division (RND) (TC 2.A.6) family.</text>
</comment>
<comment type="subcellular location">
    <subcellularLocation>
        <location evidence="1">Cell inner membrane</location>
        <topology evidence="1">Multi-pass membrane protein</topology>
    </subcellularLocation>
</comment>
<dbReference type="InterPro" id="IPR001036">
    <property type="entry name" value="Acrflvin-R"/>
</dbReference>
<evidence type="ECO:0000256" key="7">
    <source>
        <dbReference type="ARBA" id="ARBA00022989"/>
    </source>
</evidence>
<evidence type="ECO:0000256" key="2">
    <source>
        <dbReference type="ARBA" id="ARBA00010942"/>
    </source>
</evidence>
<proteinExistence type="inferred from homology"/>
<feature type="transmembrane region" description="Helical" evidence="9">
    <location>
        <begin position="395"/>
        <end position="414"/>
    </location>
</feature>
<dbReference type="Proteomes" id="UP000030993">
    <property type="component" value="Unassembled WGS sequence"/>
</dbReference>
<evidence type="ECO:0000313" key="10">
    <source>
        <dbReference type="EMBL" id="KHM51743.1"/>
    </source>
</evidence>
<dbReference type="GO" id="GO:0009636">
    <property type="term" value="P:response to toxic substance"/>
    <property type="evidence" value="ECO:0007669"/>
    <property type="project" value="UniProtKB-ARBA"/>
</dbReference>
<dbReference type="PANTHER" id="PTHR32063">
    <property type="match status" value="1"/>
</dbReference>
<dbReference type="AlphaFoldDB" id="A0A0B2JYI1"/>
<dbReference type="PRINTS" id="PR00702">
    <property type="entry name" value="ACRIFLAVINRP"/>
</dbReference>
<name>A0A0B2JYI1_9FIRM</name>
<dbReference type="InterPro" id="IPR004764">
    <property type="entry name" value="MdtF-like"/>
</dbReference>
<dbReference type="EMBL" id="JSCE01000174">
    <property type="protein sequence ID" value="KHM51743.1"/>
    <property type="molecule type" value="Genomic_DNA"/>
</dbReference>